<name>A0AAV4NYK5_CAEEX</name>
<proteinExistence type="predicted"/>
<sequence length="107" mass="12409">MCDKSVVEKFGIAHNITSRTCRAFQMAGTLWQFTRTAEDHHYIILQVAGSGRNNKAHTTDWASNRQYYKTSSSFVSLTPAHRRCRFLWYPEYKSGIECSLRMRADLV</sequence>
<dbReference type="Proteomes" id="UP001054945">
    <property type="component" value="Unassembled WGS sequence"/>
</dbReference>
<evidence type="ECO:0000313" key="2">
    <source>
        <dbReference type="Proteomes" id="UP001054945"/>
    </source>
</evidence>
<protein>
    <submittedName>
        <fullName evidence="1">Uncharacterized protein</fullName>
    </submittedName>
</protein>
<organism evidence="1 2">
    <name type="scientific">Caerostris extrusa</name>
    <name type="common">Bark spider</name>
    <name type="synonym">Caerostris bankana</name>
    <dbReference type="NCBI Taxonomy" id="172846"/>
    <lineage>
        <taxon>Eukaryota</taxon>
        <taxon>Metazoa</taxon>
        <taxon>Ecdysozoa</taxon>
        <taxon>Arthropoda</taxon>
        <taxon>Chelicerata</taxon>
        <taxon>Arachnida</taxon>
        <taxon>Araneae</taxon>
        <taxon>Araneomorphae</taxon>
        <taxon>Entelegynae</taxon>
        <taxon>Araneoidea</taxon>
        <taxon>Araneidae</taxon>
        <taxon>Caerostris</taxon>
    </lineage>
</organism>
<gene>
    <name evidence="1" type="ORF">CEXT_534631</name>
</gene>
<accession>A0AAV4NYK5</accession>
<dbReference type="AlphaFoldDB" id="A0AAV4NYK5"/>
<comment type="caution">
    <text evidence="1">The sequence shown here is derived from an EMBL/GenBank/DDBJ whole genome shotgun (WGS) entry which is preliminary data.</text>
</comment>
<reference evidence="1 2" key="1">
    <citation type="submission" date="2021-06" db="EMBL/GenBank/DDBJ databases">
        <title>Caerostris extrusa draft genome.</title>
        <authorList>
            <person name="Kono N."/>
            <person name="Arakawa K."/>
        </authorList>
    </citation>
    <scope>NUCLEOTIDE SEQUENCE [LARGE SCALE GENOMIC DNA]</scope>
</reference>
<dbReference type="EMBL" id="BPLR01003894">
    <property type="protein sequence ID" value="GIX89889.1"/>
    <property type="molecule type" value="Genomic_DNA"/>
</dbReference>
<evidence type="ECO:0000313" key="1">
    <source>
        <dbReference type="EMBL" id="GIX89889.1"/>
    </source>
</evidence>
<keyword evidence="2" id="KW-1185">Reference proteome</keyword>